<gene>
    <name evidence="2" type="ORF">AALO_G00083850</name>
</gene>
<protein>
    <submittedName>
        <fullName evidence="2">Uncharacterized protein</fullName>
    </submittedName>
</protein>
<comment type="caution">
    <text evidence="2">The sequence shown here is derived from an EMBL/GenBank/DDBJ whole genome shotgun (WGS) entry which is preliminary data.</text>
</comment>
<feature type="region of interest" description="Disordered" evidence="1">
    <location>
        <begin position="1"/>
        <end position="25"/>
    </location>
</feature>
<evidence type="ECO:0000256" key="1">
    <source>
        <dbReference type="SAM" id="MobiDB-lite"/>
    </source>
</evidence>
<feature type="region of interest" description="Disordered" evidence="1">
    <location>
        <begin position="38"/>
        <end position="60"/>
    </location>
</feature>
<feature type="compositionally biased region" description="Polar residues" evidence="1">
    <location>
        <begin position="38"/>
        <end position="57"/>
    </location>
</feature>
<evidence type="ECO:0000313" key="2">
    <source>
        <dbReference type="EMBL" id="KAG5280001.1"/>
    </source>
</evidence>
<evidence type="ECO:0000313" key="3">
    <source>
        <dbReference type="Proteomes" id="UP000823561"/>
    </source>
</evidence>
<feature type="compositionally biased region" description="Basic residues" evidence="1">
    <location>
        <begin position="1"/>
        <end position="18"/>
    </location>
</feature>
<reference evidence="2" key="1">
    <citation type="submission" date="2020-10" db="EMBL/GenBank/DDBJ databases">
        <title>Chromosome-scale genome assembly of the Allis shad, Alosa alosa.</title>
        <authorList>
            <person name="Margot Z."/>
            <person name="Christophe K."/>
            <person name="Cabau C."/>
            <person name="Louis A."/>
            <person name="Berthelot C."/>
            <person name="Parey E."/>
            <person name="Roest Crollius H."/>
            <person name="Montfort J."/>
            <person name="Robinson-Rechavi M."/>
            <person name="Bucao C."/>
            <person name="Bouchez O."/>
            <person name="Gislard M."/>
            <person name="Lluch J."/>
            <person name="Milhes M."/>
            <person name="Lampietro C."/>
            <person name="Lopez Roques C."/>
            <person name="Donnadieu C."/>
            <person name="Braasch I."/>
            <person name="Desvignes T."/>
            <person name="Postlethwait J."/>
            <person name="Bobe J."/>
            <person name="Guiguen Y."/>
        </authorList>
    </citation>
    <scope>NUCLEOTIDE SEQUENCE</scope>
    <source>
        <strain evidence="2">M-15738</strain>
        <tissue evidence="2">Blood</tissue>
    </source>
</reference>
<organism evidence="2 3">
    <name type="scientific">Alosa alosa</name>
    <name type="common">allis shad</name>
    <dbReference type="NCBI Taxonomy" id="278164"/>
    <lineage>
        <taxon>Eukaryota</taxon>
        <taxon>Metazoa</taxon>
        <taxon>Chordata</taxon>
        <taxon>Craniata</taxon>
        <taxon>Vertebrata</taxon>
        <taxon>Euteleostomi</taxon>
        <taxon>Actinopterygii</taxon>
        <taxon>Neopterygii</taxon>
        <taxon>Teleostei</taxon>
        <taxon>Clupei</taxon>
        <taxon>Clupeiformes</taxon>
        <taxon>Clupeoidei</taxon>
        <taxon>Clupeidae</taxon>
        <taxon>Alosa</taxon>
    </lineage>
</organism>
<dbReference type="AlphaFoldDB" id="A0AAV6H3Q7"/>
<sequence>MGGRGGKTKMERRKNRRRIQTENGKKYELFSSCRQQRSSAGWSPWQQGNPGSVSASRTGKAELPHRWTRMGFYDNGGNRGLEGGQAD</sequence>
<name>A0AAV6H3Q7_9TELE</name>
<dbReference type="Proteomes" id="UP000823561">
    <property type="component" value="Chromosome 6"/>
</dbReference>
<keyword evidence="3" id="KW-1185">Reference proteome</keyword>
<dbReference type="EMBL" id="JADWDJ010000006">
    <property type="protein sequence ID" value="KAG5280001.1"/>
    <property type="molecule type" value="Genomic_DNA"/>
</dbReference>
<proteinExistence type="predicted"/>
<accession>A0AAV6H3Q7</accession>